<evidence type="ECO:0000256" key="8">
    <source>
        <dbReference type="ARBA" id="ARBA00022801"/>
    </source>
</evidence>
<keyword evidence="7" id="KW-0479">Metal-binding</keyword>
<comment type="similarity">
    <text evidence="3">Belongs to the HAD-like hydrolase superfamily. SerB family.</text>
</comment>
<comment type="catalytic activity">
    <reaction evidence="13">
        <text>O-phospho-D-serine + H2O = D-serine + phosphate</text>
        <dbReference type="Rhea" id="RHEA:24873"/>
        <dbReference type="ChEBI" id="CHEBI:15377"/>
        <dbReference type="ChEBI" id="CHEBI:35247"/>
        <dbReference type="ChEBI" id="CHEBI:43474"/>
        <dbReference type="ChEBI" id="CHEBI:58680"/>
        <dbReference type="EC" id="3.1.3.3"/>
    </reaction>
</comment>
<comment type="pathway">
    <text evidence="2">Amino-acid biosynthesis; L-serine biosynthesis; L-serine from 3-phospho-D-glycerate: step 3/3.</text>
</comment>
<dbReference type="Gene3D" id="3.40.50.1000">
    <property type="entry name" value="HAD superfamily/HAD-like"/>
    <property type="match status" value="1"/>
</dbReference>
<keyword evidence="15" id="KW-1185">Reference proteome</keyword>
<name>A0ABU9GQ27_9GAMM</name>
<evidence type="ECO:0000256" key="6">
    <source>
        <dbReference type="ARBA" id="ARBA00022605"/>
    </source>
</evidence>
<sequence>MEKTITLHIPTNPLSILQWKQDLQTKLDAQQALFLINDLPEQIFTAQSELVLMGKSIDTHCLNTLQEVLTKQQVKQVKLSNLGEVEGVSFIRFSLSSLKMTLIDQITLYAKEQDCDFALVDKLPDFAKPGLVLMDMDSTTIQIECIDEIARLYGVGDQVSAVTAAAMRGELDFNESLRTRVGKLANAPESVIKEVADNMPLMPGLIALIAGLKAANWKVAIASGGFTYFANRLKEDHGFDAAYANTLEIVDNTLTGNVTGEIVNADVKARTLKTLATTYDIPLSQTVAIGDGANDLVMMAASSLGIAIHAKPIVQEKASVALNNLDLEGALCLLTASLNV</sequence>
<dbReference type="SFLD" id="SFLDG01137">
    <property type="entry name" value="C1.6.1:_Phosphoserine_Phosphat"/>
    <property type="match status" value="1"/>
</dbReference>
<proteinExistence type="inferred from homology"/>
<evidence type="ECO:0000256" key="13">
    <source>
        <dbReference type="ARBA" id="ARBA00048523"/>
    </source>
</evidence>
<evidence type="ECO:0000313" key="14">
    <source>
        <dbReference type="EMBL" id="MEL0629426.1"/>
    </source>
</evidence>
<reference evidence="14 15" key="1">
    <citation type="submission" date="2024-02" db="EMBL/GenBank/DDBJ databases">
        <title>Bacteria isolated from the canopy kelp, Nereocystis luetkeana.</title>
        <authorList>
            <person name="Pfister C.A."/>
            <person name="Younker I.T."/>
            <person name="Light S.H."/>
        </authorList>
    </citation>
    <scope>NUCLEOTIDE SEQUENCE [LARGE SCALE GENOMIC DNA]</scope>
    <source>
        <strain evidence="14 15">TI.1.05</strain>
    </source>
</reference>
<dbReference type="InterPro" id="IPR004469">
    <property type="entry name" value="PSP"/>
</dbReference>
<dbReference type="NCBIfam" id="TIGR01488">
    <property type="entry name" value="HAD-SF-IB"/>
    <property type="match status" value="1"/>
</dbReference>
<dbReference type="PANTHER" id="PTHR43344:SF2">
    <property type="entry name" value="PHOSPHOSERINE PHOSPHATASE"/>
    <property type="match status" value="1"/>
</dbReference>
<dbReference type="RefSeq" id="WP_341597435.1">
    <property type="nucleotide sequence ID" value="NZ_JBAKAZ010000022.1"/>
</dbReference>
<evidence type="ECO:0000256" key="11">
    <source>
        <dbReference type="ARBA" id="ARBA00031693"/>
    </source>
</evidence>
<organism evidence="14 15">
    <name type="scientific">Psychromonas aquatilis</name>
    <dbReference type="NCBI Taxonomy" id="2005072"/>
    <lineage>
        <taxon>Bacteria</taxon>
        <taxon>Pseudomonadati</taxon>
        <taxon>Pseudomonadota</taxon>
        <taxon>Gammaproteobacteria</taxon>
        <taxon>Alteromonadales</taxon>
        <taxon>Psychromonadaceae</taxon>
        <taxon>Psychromonas</taxon>
    </lineage>
</organism>
<comment type="catalytic activity">
    <reaction evidence="12">
        <text>O-phospho-L-serine + H2O = L-serine + phosphate</text>
        <dbReference type="Rhea" id="RHEA:21208"/>
        <dbReference type="ChEBI" id="CHEBI:15377"/>
        <dbReference type="ChEBI" id="CHEBI:33384"/>
        <dbReference type="ChEBI" id="CHEBI:43474"/>
        <dbReference type="ChEBI" id="CHEBI:57524"/>
        <dbReference type="EC" id="3.1.3.3"/>
    </reaction>
</comment>
<gene>
    <name evidence="14" type="primary">serB</name>
    <name evidence="14" type="ORF">V6256_07380</name>
</gene>
<evidence type="ECO:0000256" key="3">
    <source>
        <dbReference type="ARBA" id="ARBA00009184"/>
    </source>
</evidence>
<accession>A0ABU9GQ27</accession>
<evidence type="ECO:0000256" key="9">
    <source>
        <dbReference type="ARBA" id="ARBA00022842"/>
    </source>
</evidence>
<evidence type="ECO:0000313" key="15">
    <source>
        <dbReference type="Proteomes" id="UP001369082"/>
    </source>
</evidence>
<dbReference type="InterPro" id="IPR036412">
    <property type="entry name" value="HAD-like_sf"/>
</dbReference>
<evidence type="ECO:0000256" key="10">
    <source>
        <dbReference type="ARBA" id="ARBA00023299"/>
    </source>
</evidence>
<dbReference type="SFLD" id="SFLDF00029">
    <property type="entry name" value="phosphoserine_phosphatase"/>
    <property type="match status" value="1"/>
</dbReference>
<dbReference type="Proteomes" id="UP001369082">
    <property type="component" value="Unassembled WGS sequence"/>
</dbReference>
<evidence type="ECO:0000256" key="7">
    <source>
        <dbReference type="ARBA" id="ARBA00022723"/>
    </source>
</evidence>
<dbReference type="Pfam" id="PF00702">
    <property type="entry name" value="Hydrolase"/>
    <property type="match status" value="1"/>
</dbReference>
<comment type="cofactor">
    <cofactor evidence="1">
        <name>Mg(2+)</name>
        <dbReference type="ChEBI" id="CHEBI:18420"/>
    </cofactor>
</comment>
<keyword evidence="6" id="KW-0028">Amino-acid biosynthesis</keyword>
<dbReference type="PANTHER" id="PTHR43344">
    <property type="entry name" value="PHOSPHOSERINE PHOSPHATASE"/>
    <property type="match status" value="1"/>
</dbReference>
<evidence type="ECO:0000256" key="5">
    <source>
        <dbReference type="ARBA" id="ARBA00015196"/>
    </source>
</evidence>
<dbReference type="GO" id="GO:0016787">
    <property type="term" value="F:hydrolase activity"/>
    <property type="evidence" value="ECO:0007669"/>
    <property type="project" value="UniProtKB-KW"/>
</dbReference>
<keyword evidence="8 14" id="KW-0378">Hydrolase</keyword>
<keyword evidence="9" id="KW-0460">Magnesium</keyword>
<evidence type="ECO:0000256" key="2">
    <source>
        <dbReference type="ARBA" id="ARBA00005135"/>
    </source>
</evidence>
<dbReference type="SFLD" id="SFLDS00003">
    <property type="entry name" value="Haloacid_Dehalogenase"/>
    <property type="match status" value="1"/>
</dbReference>
<evidence type="ECO:0000256" key="1">
    <source>
        <dbReference type="ARBA" id="ARBA00001946"/>
    </source>
</evidence>
<dbReference type="Gene3D" id="1.10.150.210">
    <property type="entry name" value="Phosphoserine phosphatase, domain 2"/>
    <property type="match status" value="1"/>
</dbReference>
<evidence type="ECO:0000256" key="4">
    <source>
        <dbReference type="ARBA" id="ARBA00012640"/>
    </source>
</evidence>
<dbReference type="SUPFAM" id="SSF56784">
    <property type="entry name" value="HAD-like"/>
    <property type="match status" value="1"/>
</dbReference>
<dbReference type="SFLD" id="SFLDG01136">
    <property type="entry name" value="C1.6:_Phosphoserine_Phosphatas"/>
    <property type="match status" value="1"/>
</dbReference>
<dbReference type="Gene3D" id="3.30.70.2020">
    <property type="match status" value="1"/>
</dbReference>
<dbReference type="EMBL" id="JBAKAZ010000022">
    <property type="protein sequence ID" value="MEL0629426.1"/>
    <property type="molecule type" value="Genomic_DNA"/>
</dbReference>
<dbReference type="EC" id="3.1.3.3" evidence="4"/>
<dbReference type="InterPro" id="IPR050582">
    <property type="entry name" value="HAD-like_SerB"/>
</dbReference>
<protein>
    <recommendedName>
        <fullName evidence="5">Phosphoserine phosphatase</fullName>
        <ecNumber evidence="4">3.1.3.3</ecNumber>
    </recommendedName>
    <alternativeName>
        <fullName evidence="11">O-phosphoserine phosphohydrolase</fullName>
    </alternativeName>
</protein>
<dbReference type="InterPro" id="IPR023214">
    <property type="entry name" value="HAD_sf"/>
</dbReference>
<keyword evidence="10" id="KW-0718">Serine biosynthesis</keyword>
<comment type="caution">
    <text evidence="14">The sequence shown here is derived from an EMBL/GenBank/DDBJ whole genome shotgun (WGS) entry which is preliminary data.</text>
</comment>
<dbReference type="CDD" id="cd07500">
    <property type="entry name" value="HAD_PSP"/>
    <property type="match status" value="1"/>
</dbReference>
<dbReference type="NCBIfam" id="TIGR00338">
    <property type="entry name" value="serB"/>
    <property type="match status" value="1"/>
</dbReference>
<evidence type="ECO:0000256" key="12">
    <source>
        <dbReference type="ARBA" id="ARBA00048138"/>
    </source>
</evidence>